<dbReference type="SMART" id="SM00116">
    <property type="entry name" value="CBS"/>
    <property type="match status" value="2"/>
</dbReference>
<organism evidence="4 5">
    <name type="scientific">Lentzea flava</name>
    <dbReference type="NCBI Taxonomy" id="103732"/>
    <lineage>
        <taxon>Bacteria</taxon>
        <taxon>Bacillati</taxon>
        <taxon>Actinomycetota</taxon>
        <taxon>Actinomycetes</taxon>
        <taxon>Pseudonocardiales</taxon>
        <taxon>Pseudonocardiaceae</taxon>
        <taxon>Lentzea</taxon>
    </lineage>
</organism>
<comment type="caution">
    <text evidence="4">The sequence shown here is derived from an EMBL/GenBank/DDBJ whole genome shotgun (WGS) entry which is preliminary data.</text>
</comment>
<sequence length="134" mass="14392">MKAKEVVVRPLVSVGPRDFARHAEGLMDDFAFTMLPVIDEGGVFLGVVTKSGCVLGRNGVPSPRVEQVMAQPKLTAGPDMDAETLFSAMSLYEVLCVPIIDEGRVIGMVTRRDVLEAISHDDPHLRAGNAGHHG</sequence>
<evidence type="ECO:0000256" key="2">
    <source>
        <dbReference type="PROSITE-ProRule" id="PRU00703"/>
    </source>
</evidence>
<gene>
    <name evidence="4" type="ORF">GCM10010178_49090</name>
</gene>
<dbReference type="SUPFAM" id="SSF54631">
    <property type="entry name" value="CBS-domain pair"/>
    <property type="match status" value="1"/>
</dbReference>
<dbReference type="InterPro" id="IPR000644">
    <property type="entry name" value="CBS_dom"/>
</dbReference>
<accession>A0ABQ2UU69</accession>
<dbReference type="PANTHER" id="PTHR43080:SF4">
    <property type="entry name" value="CRO-LIKE PROTEIN"/>
    <property type="match status" value="1"/>
</dbReference>
<dbReference type="Proteomes" id="UP000649573">
    <property type="component" value="Unassembled WGS sequence"/>
</dbReference>
<keyword evidence="5" id="KW-1185">Reference proteome</keyword>
<proteinExistence type="predicted"/>
<keyword evidence="1 2" id="KW-0129">CBS domain</keyword>
<name>A0ABQ2UU69_9PSEU</name>
<dbReference type="PANTHER" id="PTHR43080">
    <property type="entry name" value="CBS DOMAIN-CONTAINING PROTEIN CBSX3, MITOCHONDRIAL"/>
    <property type="match status" value="1"/>
</dbReference>
<evidence type="ECO:0000313" key="5">
    <source>
        <dbReference type="Proteomes" id="UP000649573"/>
    </source>
</evidence>
<dbReference type="Pfam" id="PF00571">
    <property type="entry name" value="CBS"/>
    <property type="match status" value="2"/>
</dbReference>
<dbReference type="InterPro" id="IPR051257">
    <property type="entry name" value="Diverse_CBS-Domain"/>
</dbReference>
<dbReference type="RefSeq" id="WP_189256059.1">
    <property type="nucleotide sequence ID" value="NZ_BMRE01000022.1"/>
</dbReference>
<dbReference type="InterPro" id="IPR046342">
    <property type="entry name" value="CBS_dom_sf"/>
</dbReference>
<dbReference type="PROSITE" id="PS51371">
    <property type="entry name" value="CBS"/>
    <property type="match status" value="1"/>
</dbReference>
<evidence type="ECO:0000259" key="3">
    <source>
        <dbReference type="PROSITE" id="PS51371"/>
    </source>
</evidence>
<dbReference type="Gene3D" id="3.10.580.10">
    <property type="entry name" value="CBS-domain"/>
    <property type="match status" value="1"/>
</dbReference>
<evidence type="ECO:0000256" key="1">
    <source>
        <dbReference type="ARBA" id="ARBA00023122"/>
    </source>
</evidence>
<dbReference type="EMBL" id="BMRE01000022">
    <property type="protein sequence ID" value="GGU50495.1"/>
    <property type="molecule type" value="Genomic_DNA"/>
</dbReference>
<dbReference type="CDD" id="cd02205">
    <property type="entry name" value="CBS_pair_SF"/>
    <property type="match status" value="1"/>
</dbReference>
<feature type="domain" description="CBS" evidence="3">
    <location>
        <begin position="69"/>
        <end position="126"/>
    </location>
</feature>
<evidence type="ECO:0000313" key="4">
    <source>
        <dbReference type="EMBL" id="GGU50495.1"/>
    </source>
</evidence>
<reference evidence="5" key="1">
    <citation type="journal article" date="2019" name="Int. J. Syst. Evol. Microbiol.">
        <title>The Global Catalogue of Microorganisms (GCM) 10K type strain sequencing project: providing services to taxonomists for standard genome sequencing and annotation.</title>
        <authorList>
            <consortium name="The Broad Institute Genomics Platform"/>
            <consortium name="The Broad Institute Genome Sequencing Center for Infectious Disease"/>
            <person name="Wu L."/>
            <person name="Ma J."/>
        </authorList>
    </citation>
    <scope>NUCLEOTIDE SEQUENCE [LARGE SCALE GENOMIC DNA]</scope>
    <source>
        <strain evidence="5">JCM 3296</strain>
    </source>
</reference>
<protein>
    <recommendedName>
        <fullName evidence="3">CBS domain-containing protein</fullName>
    </recommendedName>
</protein>